<gene>
    <name evidence="9" type="ORF">D3230_05530</name>
</gene>
<comment type="caution">
    <text evidence="9">The sequence shown here is derived from an EMBL/GenBank/DDBJ whole genome shotgun (WGS) entry which is preliminary data.</text>
</comment>
<evidence type="ECO:0000313" key="9">
    <source>
        <dbReference type="EMBL" id="MBL3678758.1"/>
    </source>
</evidence>
<name>A0ABS1SDY3_9MICO</name>
<evidence type="ECO:0000256" key="7">
    <source>
        <dbReference type="ARBA" id="ARBA00023136"/>
    </source>
</evidence>
<keyword evidence="7 8" id="KW-0472">Membrane</keyword>
<feature type="transmembrane region" description="Helical" evidence="8">
    <location>
        <begin position="245"/>
        <end position="263"/>
    </location>
</feature>
<dbReference type="RefSeq" id="WP_202344000.1">
    <property type="nucleotide sequence ID" value="NZ_BAAAPI010000008.1"/>
</dbReference>
<feature type="transmembrane region" description="Helical" evidence="8">
    <location>
        <begin position="200"/>
        <end position="225"/>
    </location>
</feature>
<evidence type="ECO:0000256" key="2">
    <source>
        <dbReference type="ARBA" id="ARBA00008821"/>
    </source>
</evidence>
<evidence type="ECO:0000256" key="1">
    <source>
        <dbReference type="ARBA" id="ARBA00004651"/>
    </source>
</evidence>
<comment type="subcellular location">
    <subcellularLocation>
        <location evidence="1">Cell membrane</location>
        <topology evidence="1">Multi-pass membrane protein</topology>
    </subcellularLocation>
</comment>
<feature type="transmembrane region" description="Helical" evidence="8">
    <location>
        <begin position="106"/>
        <end position="124"/>
    </location>
</feature>
<organism evidence="9 10">
    <name type="scientific">Leucobacter chromiireducens subsp. solipictus</name>
    <dbReference type="NCBI Taxonomy" id="398235"/>
    <lineage>
        <taxon>Bacteria</taxon>
        <taxon>Bacillati</taxon>
        <taxon>Actinomycetota</taxon>
        <taxon>Actinomycetes</taxon>
        <taxon>Micrococcales</taxon>
        <taxon>Microbacteriaceae</taxon>
        <taxon>Leucobacter</taxon>
    </lineage>
</organism>
<feature type="transmembrane region" description="Helical" evidence="8">
    <location>
        <begin position="131"/>
        <end position="153"/>
    </location>
</feature>
<feature type="transmembrane region" description="Helical" evidence="8">
    <location>
        <begin position="58"/>
        <end position="75"/>
    </location>
</feature>
<keyword evidence="10" id="KW-1185">Reference proteome</keyword>
<dbReference type="Pfam" id="PF00860">
    <property type="entry name" value="Xan_ur_permease"/>
    <property type="match status" value="1"/>
</dbReference>
<keyword evidence="3" id="KW-0813">Transport</keyword>
<keyword evidence="4" id="KW-1003">Cell membrane</keyword>
<feature type="transmembrane region" description="Helical" evidence="8">
    <location>
        <begin position="173"/>
        <end position="193"/>
    </location>
</feature>
<keyword evidence="6 8" id="KW-1133">Transmembrane helix</keyword>
<dbReference type="NCBIfam" id="NF037981">
    <property type="entry name" value="NCS2_1"/>
    <property type="match status" value="1"/>
</dbReference>
<protein>
    <submittedName>
        <fullName evidence="9">Nitrate reductase</fullName>
    </submittedName>
</protein>
<dbReference type="InterPro" id="IPR006043">
    <property type="entry name" value="NCS2"/>
</dbReference>
<evidence type="ECO:0000256" key="4">
    <source>
        <dbReference type="ARBA" id="ARBA00022475"/>
    </source>
</evidence>
<dbReference type="PROSITE" id="PS01116">
    <property type="entry name" value="XANTH_URACIL_PERMASE"/>
    <property type="match status" value="1"/>
</dbReference>
<dbReference type="NCBIfam" id="TIGR00801">
    <property type="entry name" value="ncs2"/>
    <property type="match status" value="1"/>
</dbReference>
<evidence type="ECO:0000256" key="3">
    <source>
        <dbReference type="ARBA" id="ARBA00022448"/>
    </source>
</evidence>
<feature type="transmembrane region" description="Helical" evidence="8">
    <location>
        <begin position="325"/>
        <end position="348"/>
    </location>
</feature>
<accession>A0ABS1SDY3</accession>
<evidence type="ECO:0000313" key="10">
    <source>
        <dbReference type="Proteomes" id="UP001645859"/>
    </source>
</evidence>
<evidence type="ECO:0000256" key="8">
    <source>
        <dbReference type="SAM" id="Phobius"/>
    </source>
</evidence>
<proteinExistence type="inferred from homology"/>
<dbReference type="PANTHER" id="PTHR42810">
    <property type="entry name" value="PURINE PERMEASE C1399.01C-RELATED"/>
    <property type="match status" value="1"/>
</dbReference>
<evidence type="ECO:0000256" key="5">
    <source>
        <dbReference type="ARBA" id="ARBA00022692"/>
    </source>
</evidence>
<dbReference type="Proteomes" id="UP001645859">
    <property type="component" value="Unassembled WGS sequence"/>
</dbReference>
<feature type="transmembrane region" description="Helical" evidence="8">
    <location>
        <begin position="354"/>
        <end position="375"/>
    </location>
</feature>
<sequence length="454" mass="46970">MALPWKLHGDGKHVAPDAIVLPEERLSWGRTFGFGAQHVVAMFGATFLVPLITGFSPTATLFFSGLGTILFLLLTGNRLPSYLGSSFAFIAPIMAATAGGDDLGRASFGILAIGVLMAIVGLVVHRFGTGWINALMPPVVMGAIVALIGFNLAPAVRNNWTGNPAANPEVDQALSSWVALATLIAILLITVLFRGLIGRLSIVLGMAVGYVIAVIAGLVDFTAVSEADWVGLPAFHAVGNPFADPSLWGLLPAFLPVVLVLIAENVGHVKSVGLMVNRDLDGVTGRALLADGLSTMLAGFGGGSGTTTYGENIGVMAATRVYSTAAYWIAGGIAVLLSFSPKVGAVIFSVPPAVLGGVTVALYGLIGLIGVKIWIDNKVDFSKPINQFSAAVPLIVGIADFTIQFGSVVFNGIALGTIAAIGVYHLMRVLAKARGGEMQMVDPVVTAPAEETTP</sequence>
<dbReference type="EMBL" id="QYAC01000002">
    <property type="protein sequence ID" value="MBL3678758.1"/>
    <property type="molecule type" value="Genomic_DNA"/>
</dbReference>
<dbReference type="InterPro" id="IPR006042">
    <property type="entry name" value="Xan_ur_permease"/>
</dbReference>
<feature type="transmembrane region" description="Helical" evidence="8">
    <location>
        <begin position="387"/>
        <end position="406"/>
    </location>
</feature>
<evidence type="ECO:0000256" key="6">
    <source>
        <dbReference type="ARBA" id="ARBA00022989"/>
    </source>
</evidence>
<keyword evidence="5 8" id="KW-0812">Transmembrane</keyword>
<dbReference type="PANTHER" id="PTHR42810:SF4">
    <property type="entry name" value="URIC ACID TRANSPORTER UACT"/>
    <property type="match status" value="1"/>
</dbReference>
<feature type="transmembrane region" description="Helical" evidence="8">
    <location>
        <begin position="82"/>
        <end position="100"/>
    </location>
</feature>
<reference evidence="9 10" key="1">
    <citation type="submission" date="2018-09" db="EMBL/GenBank/DDBJ databases">
        <title>Comparative genomics of Leucobacter spp.</title>
        <authorList>
            <person name="Reis A.C."/>
            <person name="Kolvenbach B.A."/>
            <person name="Corvini P.F.X."/>
            <person name="Nunes O.C."/>
        </authorList>
    </citation>
    <scope>NUCLEOTIDE SEQUENCE [LARGE SCALE GENOMIC DNA]</scope>
    <source>
        <strain evidence="9 10">TAN 31504</strain>
    </source>
</reference>
<comment type="similarity">
    <text evidence="2">Belongs to the nucleobase:cation symporter-2 (NCS2) (TC 2.A.40) family.</text>
</comment>
<feature type="transmembrane region" description="Helical" evidence="8">
    <location>
        <begin position="412"/>
        <end position="431"/>
    </location>
</feature>